<dbReference type="Pfam" id="PF08448">
    <property type="entry name" value="PAS_4"/>
    <property type="match status" value="1"/>
</dbReference>
<dbReference type="RefSeq" id="WP_086817941.1">
    <property type="nucleotide sequence ID" value="NZ_BJMM01000034.1"/>
</dbReference>
<dbReference type="OrthoDB" id="4318906at2"/>
<comment type="caution">
    <text evidence="3">The sequence shown here is derived from an EMBL/GenBank/DDBJ whole genome shotgun (WGS) entry which is preliminary data.</text>
</comment>
<dbReference type="Gene3D" id="3.30.450.20">
    <property type="entry name" value="PAS domain"/>
    <property type="match status" value="1"/>
</dbReference>
<evidence type="ECO:0000256" key="1">
    <source>
        <dbReference type="SAM" id="MobiDB-lite"/>
    </source>
</evidence>
<dbReference type="SUPFAM" id="SSF55785">
    <property type="entry name" value="PYP-like sensor domain (PAS domain)"/>
    <property type="match status" value="1"/>
</dbReference>
<evidence type="ECO:0000259" key="2">
    <source>
        <dbReference type="Pfam" id="PF08448"/>
    </source>
</evidence>
<dbReference type="EMBL" id="BJMM01000034">
    <property type="protein sequence ID" value="GEB52638.1"/>
    <property type="molecule type" value="Genomic_DNA"/>
</dbReference>
<feature type="domain" description="PAS fold-4" evidence="2">
    <location>
        <begin position="80"/>
        <end position="154"/>
    </location>
</feature>
<keyword evidence="4" id="KW-1185">Reference proteome</keyword>
<evidence type="ECO:0000313" key="3">
    <source>
        <dbReference type="EMBL" id="GEB52638.1"/>
    </source>
</evidence>
<dbReference type="AlphaFoldDB" id="A0A4Y3R784"/>
<organism evidence="3 4">
    <name type="scientific">Streptomyces cacaoi</name>
    <dbReference type="NCBI Taxonomy" id="1898"/>
    <lineage>
        <taxon>Bacteria</taxon>
        <taxon>Bacillati</taxon>
        <taxon>Actinomycetota</taxon>
        <taxon>Actinomycetes</taxon>
        <taxon>Kitasatosporales</taxon>
        <taxon>Streptomycetaceae</taxon>
        <taxon>Streptomyces</taxon>
    </lineage>
</organism>
<evidence type="ECO:0000313" key="4">
    <source>
        <dbReference type="Proteomes" id="UP000319210"/>
    </source>
</evidence>
<dbReference type="InterPro" id="IPR013656">
    <property type="entry name" value="PAS_4"/>
</dbReference>
<protein>
    <recommendedName>
        <fullName evidence="2">PAS fold-4 domain-containing protein</fullName>
    </recommendedName>
</protein>
<dbReference type="InterPro" id="IPR035965">
    <property type="entry name" value="PAS-like_dom_sf"/>
</dbReference>
<dbReference type="Proteomes" id="UP000319210">
    <property type="component" value="Unassembled WGS sequence"/>
</dbReference>
<accession>A0A4Y3R784</accession>
<reference evidence="3 4" key="1">
    <citation type="submission" date="2019-06" db="EMBL/GenBank/DDBJ databases">
        <title>Whole genome shotgun sequence of Streptomyces cacaoi subsp. cacaoi NBRC 12748.</title>
        <authorList>
            <person name="Hosoyama A."/>
            <person name="Uohara A."/>
            <person name="Ohji S."/>
            <person name="Ichikawa N."/>
        </authorList>
    </citation>
    <scope>NUCLEOTIDE SEQUENCE [LARGE SCALE GENOMIC DNA]</scope>
    <source>
        <strain evidence="3 4">NBRC 12748</strain>
    </source>
</reference>
<name>A0A4Y3R784_STRCI</name>
<proteinExistence type="predicted"/>
<sequence>MAGAEEFASELVDFRRRVEELKSARALPGAEPLATLDAALFELQHAADVLWPRYEELMAAGHHANHADSREPQLLRALFQRLPVPVTLLDKDAVVRRMNAAAGELFAVGAGYASGRALTGSLAHGDRAAFRSQVAAVSRGEGARSLQVHLPHPPHEEAGAPGAAGCPADTADSTRLRVTLSALHPPGEKRSAVLAVFQPVVHAMPPTVPPPPPPEPARTVRHIELLDLVDDMAAELLVAGGPQEALDRAAGVLRGRFADWVVLDLADGADAPEGEAVPETPRVPDTADLADGSGDRPRLRRALTAGPAGAEPEREALCRQDPASAPLVTEAFEGLAQRLLVRPEDPDALGADATGSPVLTRLAARSVLCVPLTVPPEDGAPGAGGAVGTAVGVLTLVRTGGREDFALAEAGAADRMARHMALALTGPRAHAPG</sequence>
<feature type="region of interest" description="Disordered" evidence="1">
    <location>
        <begin position="271"/>
        <end position="300"/>
    </location>
</feature>
<gene>
    <name evidence="3" type="ORF">SCA03_51890</name>
</gene>